<name>A0A5C7EIC7_9PROT</name>
<keyword evidence="1 2" id="KW-0690">Ribosome biogenesis</keyword>
<dbReference type="EMBL" id="VPFL01000016">
    <property type="protein sequence ID" value="TXF11123.1"/>
    <property type="molecule type" value="Genomic_DNA"/>
</dbReference>
<dbReference type="GO" id="GO:0030490">
    <property type="term" value="P:maturation of SSU-rRNA"/>
    <property type="evidence" value="ECO:0007669"/>
    <property type="project" value="UniProtKB-UniRule"/>
</dbReference>
<evidence type="ECO:0000256" key="2">
    <source>
        <dbReference type="HAMAP-Rule" id="MF_00003"/>
    </source>
</evidence>
<proteinExistence type="inferred from homology"/>
<keyword evidence="2" id="KW-0963">Cytoplasm</keyword>
<dbReference type="OrthoDB" id="307788at2"/>
<comment type="subcellular location">
    <subcellularLocation>
        <location evidence="2">Cytoplasm</location>
    </subcellularLocation>
</comment>
<dbReference type="Gene3D" id="3.30.300.20">
    <property type="match status" value="1"/>
</dbReference>
<gene>
    <name evidence="2 3" type="primary">rbfA</name>
    <name evidence="3" type="ORF">FR698_11415</name>
</gene>
<dbReference type="FunCoup" id="A0A5C7EIC7">
    <property type="interactions" value="480"/>
</dbReference>
<evidence type="ECO:0000313" key="3">
    <source>
        <dbReference type="EMBL" id="TXF11123.1"/>
    </source>
</evidence>
<dbReference type="SUPFAM" id="SSF89919">
    <property type="entry name" value="Ribosome-binding factor A, RbfA"/>
    <property type="match status" value="1"/>
</dbReference>
<dbReference type="NCBIfam" id="TIGR00082">
    <property type="entry name" value="rbfA"/>
    <property type="match status" value="1"/>
</dbReference>
<dbReference type="InterPro" id="IPR015946">
    <property type="entry name" value="KH_dom-like_a/b"/>
</dbReference>
<protein>
    <recommendedName>
        <fullName evidence="2">Ribosome-binding factor A</fullName>
    </recommendedName>
</protein>
<organism evidence="3 4">
    <name type="scientific">Pelomicrobium methylotrophicum</name>
    <dbReference type="NCBI Taxonomy" id="2602750"/>
    <lineage>
        <taxon>Bacteria</taxon>
        <taxon>Pseudomonadati</taxon>
        <taxon>Pseudomonadota</taxon>
        <taxon>Hydrogenophilia</taxon>
        <taxon>Hydrogenophilia incertae sedis</taxon>
        <taxon>Pelomicrobium</taxon>
    </lineage>
</organism>
<accession>A0A5C7EIC7</accession>
<comment type="function">
    <text evidence="2">One of several proteins that assist in the late maturation steps of the functional core of the 30S ribosomal subunit. Associates with free 30S ribosomal subunits (but not with 30S subunits that are part of 70S ribosomes or polysomes). Required for efficient processing of 16S rRNA. May interact with the 5'-terminal helix region of 16S rRNA.</text>
</comment>
<dbReference type="Proteomes" id="UP000321201">
    <property type="component" value="Unassembled WGS sequence"/>
</dbReference>
<comment type="caution">
    <text evidence="3">The sequence shown here is derived from an EMBL/GenBank/DDBJ whole genome shotgun (WGS) entry which is preliminary data.</text>
</comment>
<dbReference type="InterPro" id="IPR000238">
    <property type="entry name" value="RbfA"/>
</dbReference>
<evidence type="ECO:0000256" key="1">
    <source>
        <dbReference type="ARBA" id="ARBA00022517"/>
    </source>
</evidence>
<dbReference type="InterPro" id="IPR020053">
    <property type="entry name" value="Ribosome-bd_factorA_CS"/>
</dbReference>
<comment type="subunit">
    <text evidence="2">Monomer. Binds 30S ribosomal subunits, but not 50S ribosomal subunits or 70S ribosomes.</text>
</comment>
<dbReference type="HAMAP" id="MF_00003">
    <property type="entry name" value="RbfA"/>
    <property type="match status" value="1"/>
</dbReference>
<sequence length="128" mass="14564">MKAKARAQRVAREIQRELAVLIRDELKDPRIGMVTLTGVELSADLSYARVYYSSLRGRDDKETTEGLRNATPFLRGLLGQRLRLRTVPELRFIFDESVEGGMRLSRLIDEAVASDRSRDPDGADRDQE</sequence>
<dbReference type="InterPro" id="IPR023799">
    <property type="entry name" value="RbfA_dom_sf"/>
</dbReference>
<comment type="similarity">
    <text evidence="2">Belongs to the RbfA family.</text>
</comment>
<dbReference type="PANTHER" id="PTHR33515">
    <property type="entry name" value="RIBOSOME-BINDING FACTOR A, CHLOROPLASTIC-RELATED"/>
    <property type="match status" value="1"/>
</dbReference>
<dbReference type="PANTHER" id="PTHR33515:SF1">
    <property type="entry name" value="RIBOSOME-BINDING FACTOR A, CHLOROPLASTIC-RELATED"/>
    <property type="match status" value="1"/>
</dbReference>
<dbReference type="InParanoid" id="A0A5C7EIC7"/>
<dbReference type="Pfam" id="PF02033">
    <property type="entry name" value="RBFA"/>
    <property type="match status" value="1"/>
</dbReference>
<keyword evidence="4" id="KW-1185">Reference proteome</keyword>
<dbReference type="GO" id="GO:0005829">
    <property type="term" value="C:cytosol"/>
    <property type="evidence" value="ECO:0007669"/>
    <property type="project" value="TreeGrafter"/>
</dbReference>
<dbReference type="AlphaFoldDB" id="A0A5C7EIC7"/>
<dbReference type="RefSeq" id="WP_147800334.1">
    <property type="nucleotide sequence ID" value="NZ_VPFL01000016.1"/>
</dbReference>
<dbReference type="GO" id="GO:0043024">
    <property type="term" value="F:ribosomal small subunit binding"/>
    <property type="evidence" value="ECO:0007669"/>
    <property type="project" value="TreeGrafter"/>
</dbReference>
<evidence type="ECO:0000313" key="4">
    <source>
        <dbReference type="Proteomes" id="UP000321201"/>
    </source>
</evidence>
<dbReference type="PROSITE" id="PS01319">
    <property type="entry name" value="RBFA"/>
    <property type="match status" value="1"/>
</dbReference>
<reference evidence="3 4" key="1">
    <citation type="submission" date="2019-08" db="EMBL/GenBank/DDBJ databases">
        <title>Pelomicrobium methylotrophicum gen. nov., sp. nov. a moderately thermophilic, facultatively anaerobic, lithoautotrophic and methylotrophic bacterium isolated from a terrestrial mud volcano.</title>
        <authorList>
            <person name="Slobodkina G.B."/>
            <person name="Merkel A.Y."/>
            <person name="Slobodkin A.I."/>
        </authorList>
    </citation>
    <scope>NUCLEOTIDE SEQUENCE [LARGE SCALE GENOMIC DNA]</scope>
    <source>
        <strain evidence="3 4">SM250</strain>
    </source>
</reference>